<gene>
    <name evidence="2" type="ORF">ENR59_09500</name>
</gene>
<comment type="caution">
    <text evidence="2">The sequence shown here is derived from an EMBL/GenBank/DDBJ whole genome shotgun (WGS) entry which is preliminary data.</text>
</comment>
<proteinExistence type="predicted"/>
<name>A0A7C4EJ00_9BACT</name>
<dbReference type="EMBL" id="DSRP01000664">
    <property type="protein sequence ID" value="HGG93168.1"/>
    <property type="molecule type" value="Genomic_DNA"/>
</dbReference>
<dbReference type="AlphaFoldDB" id="A0A7C4EJ00"/>
<dbReference type="Gene3D" id="1.10.3210.10">
    <property type="entry name" value="Hypothetical protein af1432"/>
    <property type="match status" value="1"/>
</dbReference>
<sequence length="180" mass="19975">MDHTLSLKEAIALLEEHQGAKPDRVAHSLAVTKLAAAIGRELNRQGLNLDMELIKLSAVLHDIRKGHPDHDRSGGELLRALGHPAIAAVVEVHTRLGGVTPGPLDPVTEAEVVYIADKSYRRTTRVSIEERYGIWRKTWQDNPERLESLARGEDRAKTVRRRLELAMGKPLDSVLPDQAP</sequence>
<organism evidence="2">
    <name type="scientific">Fundidesulfovibrio putealis</name>
    <dbReference type="NCBI Taxonomy" id="270496"/>
    <lineage>
        <taxon>Bacteria</taxon>
        <taxon>Pseudomonadati</taxon>
        <taxon>Thermodesulfobacteriota</taxon>
        <taxon>Desulfovibrionia</taxon>
        <taxon>Desulfovibrionales</taxon>
        <taxon>Desulfovibrionaceae</taxon>
        <taxon>Fundidesulfovibrio</taxon>
    </lineage>
</organism>
<dbReference type="SMART" id="SM00471">
    <property type="entry name" value="HDc"/>
    <property type="match status" value="1"/>
</dbReference>
<dbReference type="NCBIfam" id="TIGR00277">
    <property type="entry name" value="HDIG"/>
    <property type="match status" value="1"/>
</dbReference>
<dbReference type="InterPro" id="IPR006675">
    <property type="entry name" value="HDIG_dom"/>
</dbReference>
<evidence type="ECO:0000259" key="1">
    <source>
        <dbReference type="SMART" id="SM00471"/>
    </source>
</evidence>
<dbReference type="SUPFAM" id="SSF109604">
    <property type="entry name" value="HD-domain/PDEase-like"/>
    <property type="match status" value="1"/>
</dbReference>
<accession>A0A7C4EJ00</accession>
<dbReference type="InterPro" id="IPR006674">
    <property type="entry name" value="HD_domain"/>
</dbReference>
<protein>
    <submittedName>
        <fullName evidence="2">HD domain-containing protein</fullName>
    </submittedName>
</protein>
<reference evidence="2" key="1">
    <citation type="journal article" date="2020" name="mSystems">
        <title>Genome- and Community-Level Interaction Insights into Carbon Utilization and Element Cycling Functions of Hydrothermarchaeota in Hydrothermal Sediment.</title>
        <authorList>
            <person name="Zhou Z."/>
            <person name="Liu Y."/>
            <person name="Xu W."/>
            <person name="Pan J."/>
            <person name="Luo Z.H."/>
            <person name="Li M."/>
        </authorList>
    </citation>
    <scope>NUCLEOTIDE SEQUENCE [LARGE SCALE GENOMIC DNA]</scope>
    <source>
        <strain evidence="2">SpSt-413</strain>
    </source>
</reference>
<feature type="domain" description="HD/PDEase" evidence="1">
    <location>
        <begin position="20"/>
        <end position="131"/>
    </location>
</feature>
<evidence type="ECO:0000313" key="2">
    <source>
        <dbReference type="EMBL" id="HGG93168.1"/>
    </source>
</evidence>
<dbReference type="InterPro" id="IPR003607">
    <property type="entry name" value="HD/PDEase_dom"/>
</dbReference>
<dbReference type="Pfam" id="PF01966">
    <property type="entry name" value="HD"/>
    <property type="match status" value="1"/>
</dbReference>
<dbReference type="CDD" id="cd00077">
    <property type="entry name" value="HDc"/>
    <property type="match status" value="1"/>
</dbReference>